<evidence type="ECO:0000256" key="5">
    <source>
        <dbReference type="ARBA" id="ARBA00062515"/>
    </source>
</evidence>
<dbReference type="NCBIfam" id="NF007958">
    <property type="entry name" value="PRK10677.1"/>
    <property type="match status" value="1"/>
</dbReference>
<comment type="similarity">
    <text evidence="1">Belongs to the bacterial solute-binding protein ModA family.</text>
</comment>
<comment type="subunit">
    <text evidence="5">The complex is composed of two ATP-binding proteins (ModC), two transmembrane proteins (ModB) and a solute-binding protein (ModA).</text>
</comment>
<keyword evidence="4 7" id="KW-0732">Signal</keyword>
<evidence type="ECO:0000313" key="9">
    <source>
        <dbReference type="Proteomes" id="UP000282818"/>
    </source>
</evidence>
<keyword evidence="9" id="KW-1185">Reference proteome</keyword>
<feature type="binding site" evidence="6">
    <location>
        <position position="170"/>
    </location>
    <ligand>
        <name>molybdate</name>
        <dbReference type="ChEBI" id="CHEBI:36264"/>
    </ligand>
</feature>
<evidence type="ECO:0000256" key="7">
    <source>
        <dbReference type="SAM" id="SignalP"/>
    </source>
</evidence>
<dbReference type="PIRSF" id="PIRSF004846">
    <property type="entry name" value="ModA"/>
    <property type="match status" value="1"/>
</dbReference>
<accession>A0A437Q5D9</accession>
<dbReference type="InterPro" id="IPR050682">
    <property type="entry name" value="ModA/WtpA"/>
</dbReference>
<dbReference type="RefSeq" id="WP_127694996.1">
    <property type="nucleotide sequence ID" value="NZ_SACQ01000007.1"/>
</dbReference>
<evidence type="ECO:0000256" key="3">
    <source>
        <dbReference type="ARBA" id="ARBA00022723"/>
    </source>
</evidence>
<evidence type="ECO:0000256" key="1">
    <source>
        <dbReference type="ARBA" id="ARBA00009175"/>
    </source>
</evidence>
<dbReference type="InterPro" id="IPR005950">
    <property type="entry name" value="ModA"/>
</dbReference>
<dbReference type="FunFam" id="3.40.190.10:FF:000035">
    <property type="entry name" value="Molybdate ABC transporter substrate-binding protein"/>
    <property type="match status" value="1"/>
</dbReference>
<keyword evidence="2 6" id="KW-0500">Molybdenum</keyword>
<dbReference type="Pfam" id="PF13531">
    <property type="entry name" value="SBP_bac_11"/>
    <property type="match status" value="1"/>
</dbReference>
<evidence type="ECO:0000256" key="6">
    <source>
        <dbReference type="PIRSR" id="PIRSR004846-1"/>
    </source>
</evidence>
<evidence type="ECO:0000256" key="4">
    <source>
        <dbReference type="ARBA" id="ARBA00022729"/>
    </source>
</evidence>
<feature type="binding site" evidence="6">
    <location>
        <position position="188"/>
    </location>
    <ligand>
        <name>molybdate</name>
        <dbReference type="ChEBI" id="CHEBI:36264"/>
    </ligand>
</feature>
<name>A0A437Q5D9_9GAMM</name>
<feature type="binding site" evidence="6">
    <location>
        <position position="143"/>
    </location>
    <ligand>
        <name>molybdate</name>
        <dbReference type="ChEBI" id="CHEBI:36264"/>
    </ligand>
</feature>
<evidence type="ECO:0000256" key="2">
    <source>
        <dbReference type="ARBA" id="ARBA00022505"/>
    </source>
</evidence>
<protein>
    <submittedName>
        <fullName evidence="8">Molybdate ABC transporter substrate-binding protein</fullName>
    </submittedName>
</protein>
<feature type="binding site" evidence="6">
    <location>
        <position position="58"/>
    </location>
    <ligand>
        <name>molybdate</name>
        <dbReference type="ChEBI" id="CHEBI:36264"/>
    </ligand>
</feature>
<dbReference type="Gene3D" id="3.40.190.10">
    <property type="entry name" value="Periplasmic binding protein-like II"/>
    <property type="match status" value="2"/>
</dbReference>
<dbReference type="AlphaFoldDB" id="A0A437Q5D9"/>
<comment type="caution">
    <text evidence="8">The sequence shown here is derived from an EMBL/GenBank/DDBJ whole genome shotgun (WGS) entry which is preliminary data.</text>
</comment>
<evidence type="ECO:0000313" key="8">
    <source>
        <dbReference type="EMBL" id="RVU29712.1"/>
    </source>
</evidence>
<proteinExistence type="inferred from homology"/>
<gene>
    <name evidence="8" type="ORF">EOE65_14250</name>
</gene>
<feature type="chain" id="PRO_5019417784" evidence="7">
    <location>
        <begin position="21"/>
        <end position="253"/>
    </location>
</feature>
<dbReference type="SUPFAM" id="SSF53850">
    <property type="entry name" value="Periplasmic binding protein-like II"/>
    <property type="match status" value="1"/>
</dbReference>
<dbReference type="GO" id="GO:1901359">
    <property type="term" value="F:tungstate binding"/>
    <property type="evidence" value="ECO:0007669"/>
    <property type="project" value="UniProtKB-ARBA"/>
</dbReference>
<dbReference type="PANTHER" id="PTHR30632">
    <property type="entry name" value="MOLYBDATE-BINDING PERIPLASMIC PROTEIN"/>
    <property type="match status" value="1"/>
</dbReference>
<dbReference type="EMBL" id="SACQ01000007">
    <property type="protein sequence ID" value="RVU29712.1"/>
    <property type="molecule type" value="Genomic_DNA"/>
</dbReference>
<dbReference type="PANTHER" id="PTHR30632:SF17">
    <property type="entry name" value="MOLYBDATE-BINDING PROTEIN MODA"/>
    <property type="match status" value="1"/>
</dbReference>
<organism evidence="8 9">
    <name type="scientific">Neptunomonas marina</name>
    <dbReference type="NCBI Taxonomy" id="1815562"/>
    <lineage>
        <taxon>Bacteria</taxon>
        <taxon>Pseudomonadati</taxon>
        <taxon>Pseudomonadota</taxon>
        <taxon>Gammaproteobacteria</taxon>
        <taxon>Oceanospirillales</taxon>
        <taxon>Oceanospirillaceae</taxon>
        <taxon>Neptunomonas</taxon>
    </lineage>
</organism>
<feature type="binding site" evidence="6">
    <location>
        <position position="31"/>
    </location>
    <ligand>
        <name>molybdate</name>
        <dbReference type="ChEBI" id="CHEBI:36264"/>
    </ligand>
</feature>
<dbReference type="GO" id="GO:0030973">
    <property type="term" value="F:molybdate ion binding"/>
    <property type="evidence" value="ECO:0007669"/>
    <property type="project" value="TreeGrafter"/>
</dbReference>
<keyword evidence="3 6" id="KW-0479">Metal-binding</keyword>
<dbReference type="GO" id="GO:0046872">
    <property type="term" value="F:metal ion binding"/>
    <property type="evidence" value="ECO:0007669"/>
    <property type="project" value="UniProtKB-KW"/>
</dbReference>
<dbReference type="GO" id="GO:0030288">
    <property type="term" value="C:outer membrane-bounded periplasmic space"/>
    <property type="evidence" value="ECO:0007669"/>
    <property type="project" value="TreeGrafter"/>
</dbReference>
<dbReference type="NCBIfam" id="TIGR01256">
    <property type="entry name" value="modA"/>
    <property type="match status" value="1"/>
</dbReference>
<reference evidence="8 9" key="1">
    <citation type="submission" date="2019-01" db="EMBL/GenBank/DDBJ databases">
        <authorList>
            <person name="Chen W.-M."/>
        </authorList>
    </citation>
    <scope>NUCLEOTIDE SEQUENCE [LARGE SCALE GENOMIC DNA]</scope>
    <source>
        <strain evidence="8 9">HPM-16</strain>
    </source>
</reference>
<feature type="signal peptide" evidence="7">
    <location>
        <begin position="1"/>
        <end position="20"/>
    </location>
</feature>
<dbReference type="GO" id="GO:0015689">
    <property type="term" value="P:molybdate ion transport"/>
    <property type="evidence" value="ECO:0007669"/>
    <property type="project" value="InterPro"/>
</dbReference>
<sequence>MAISRVLGLCLLFIAMHSSAERPLTLFAAASMTEAMQHLTQRYTDQTGQPVRTVFAASSALARQITRGAPADIYLSANQKWMDYAREQKAVVSDSIQTLAHNQLVLVAPIQSHLTQIDLEKTQLSGLLGRQRLAMADPDHVPAGSYAKAALQQLSQWSDVEPRTTRSRNVRAALALVERGEVPLGIVYLSDAKASQQVKPLATFPSDAHPTITYPIALTQHAQADAQQLLSFLTSPAARQQLATFGFTQANHD</sequence>
<dbReference type="Proteomes" id="UP000282818">
    <property type="component" value="Unassembled WGS sequence"/>
</dbReference>